<evidence type="ECO:0000259" key="1">
    <source>
        <dbReference type="PROSITE" id="PS50404"/>
    </source>
</evidence>
<sequence>MELLYSDASPFARAVRIVIRQLAIDNVKETISHPFNNEPLLLHANPLGKVPCLIIDDQQALMDSELICDYLDRHWGENTLHQTMDNNWSLRRFFTLTKGGLELAVAYQQEKLRKEQQCQSAFWLTRFSHGIQRSLIELEQAIRVLPDSPTIAHVFLGCCCDYLSFRHSELHWQQAFPVLANWFENNCRGNEWFTTKPRV</sequence>
<gene>
    <name evidence="2" type="ORF">ORQ98_11785</name>
</gene>
<evidence type="ECO:0000313" key="2">
    <source>
        <dbReference type="EMBL" id="MDE1462651.1"/>
    </source>
</evidence>
<keyword evidence="3" id="KW-1185">Reference proteome</keyword>
<protein>
    <submittedName>
        <fullName evidence="2">Glutathione S-transferase N-terminal domain-containing protein</fullName>
    </submittedName>
</protein>
<comment type="caution">
    <text evidence="2">The sequence shown here is derived from an EMBL/GenBank/DDBJ whole genome shotgun (WGS) entry which is preliminary data.</text>
</comment>
<reference evidence="2 3" key="1">
    <citation type="submission" date="2022-11" db="EMBL/GenBank/DDBJ databases">
        <title>Spartinivicinus poritis sp. nov., isolated from scleractinian coral Porites lutea.</title>
        <authorList>
            <person name="Zhang G."/>
            <person name="Cai L."/>
            <person name="Wei Q."/>
        </authorList>
    </citation>
    <scope>NUCLEOTIDE SEQUENCE [LARGE SCALE GENOMIC DNA]</scope>
    <source>
        <strain evidence="2 3">A2-2</strain>
    </source>
</reference>
<organism evidence="2 3">
    <name type="scientific">Spartinivicinus poritis</name>
    <dbReference type="NCBI Taxonomy" id="2994640"/>
    <lineage>
        <taxon>Bacteria</taxon>
        <taxon>Pseudomonadati</taxon>
        <taxon>Pseudomonadota</taxon>
        <taxon>Gammaproteobacteria</taxon>
        <taxon>Oceanospirillales</taxon>
        <taxon>Zooshikellaceae</taxon>
        <taxon>Spartinivicinus</taxon>
    </lineage>
</organism>
<dbReference type="PROSITE" id="PS50404">
    <property type="entry name" value="GST_NTER"/>
    <property type="match status" value="1"/>
</dbReference>
<dbReference type="Proteomes" id="UP001528823">
    <property type="component" value="Unassembled WGS sequence"/>
</dbReference>
<accession>A0ABT5U8E0</accession>
<dbReference type="Pfam" id="PF13410">
    <property type="entry name" value="GST_C_2"/>
    <property type="match status" value="1"/>
</dbReference>
<dbReference type="SUPFAM" id="SSF52833">
    <property type="entry name" value="Thioredoxin-like"/>
    <property type="match status" value="1"/>
</dbReference>
<dbReference type="EMBL" id="JAPMOU010000012">
    <property type="protein sequence ID" value="MDE1462651.1"/>
    <property type="molecule type" value="Genomic_DNA"/>
</dbReference>
<dbReference type="Gene3D" id="3.40.30.10">
    <property type="entry name" value="Glutaredoxin"/>
    <property type="match status" value="1"/>
</dbReference>
<evidence type="ECO:0000313" key="3">
    <source>
        <dbReference type="Proteomes" id="UP001528823"/>
    </source>
</evidence>
<dbReference type="Pfam" id="PF13417">
    <property type="entry name" value="GST_N_3"/>
    <property type="match status" value="1"/>
</dbReference>
<name>A0ABT5U8E0_9GAMM</name>
<dbReference type="InterPro" id="IPR004045">
    <property type="entry name" value="Glutathione_S-Trfase_N"/>
</dbReference>
<dbReference type="Gene3D" id="1.20.1050.10">
    <property type="match status" value="1"/>
</dbReference>
<dbReference type="InterPro" id="IPR036249">
    <property type="entry name" value="Thioredoxin-like_sf"/>
</dbReference>
<dbReference type="RefSeq" id="WP_274689003.1">
    <property type="nucleotide sequence ID" value="NZ_JAPMOU010000012.1"/>
</dbReference>
<proteinExistence type="predicted"/>
<feature type="domain" description="GST N-terminal" evidence="1">
    <location>
        <begin position="1"/>
        <end position="79"/>
    </location>
</feature>